<evidence type="ECO:0000313" key="2">
    <source>
        <dbReference type="Proteomes" id="UP000010792"/>
    </source>
</evidence>
<dbReference type="STRING" id="1125847.NT26_4108"/>
<organism evidence="1 2">
    <name type="scientific">Pseudorhizobium banfieldiae</name>
    <dbReference type="NCBI Taxonomy" id="1125847"/>
    <lineage>
        <taxon>Bacteria</taxon>
        <taxon>Pseudomonadati</taxon>
        <taxon>Pseudomonadota</taxon>
        <taxon>Alphaproteobacteria</taxon>
        <taxon>Hyphomicrobiales</taxon>
        <taxon>Rhizobiaceae</taxon>
        <taxon>Rhizobium/Agrobacterium group</taxon>
        <taxon>Pseudorhizobium</taxon>
    </lineage>
</organism>
<keyword evidence="2" id="KW-1185">Reference proteome</keyword>
<dbReference type="AlphaFoldDB" id="L0NL83"/>
<dbReference type="KEGG" id="rht:NT26_4108"/>
<gene>
    <name evidence="1" type="ORF">NT26_4108</name>
</gene>
<protein>
    <submittedName>
        <fullName evidence="1">Uncharacterized protein</fullName>
    </submittedName>
</protein>
<dbReference type="Proteomes" id="UP000010792">
    <property type="component" value="Chromosome"/>
</dbReference>
<proteinExistence type="predicted"/>
<name>L0NL83_9HYPH</name>
<reference evidence="1 2" key="1">
    <citation type="journal article" date="2013" name="Genome Biol. Evol.">
        <title>Life in an arsenic-containing gold mine: genome and physiology of the autotrophic arsenite-oxidizing bacterium rhizobium sp. NT-26.</title>
        <authorList>
            <person name="Andres J."/>
            <person name="Arsene-Ploetze F."/>
            <person name="Barbe V."/>
            <person name="Brochier-Armanet C."/>
            <person name="Cleiss-Arnold J."/>
            <person name="Coppee J.Y."/>
            <person name="Dillies M.A."/>
            <person name="Geist"/>
            <person name="L"/>
            <person name="Joublin A."/>
            <person name="Koechler S."/>
            <person name="Lassalle F."/>
            <person name="Marchal M."/>
            <person name="Medigue C."/>
            <person name="Muller D."/>
            <person name="Nesme X."/>
            <person name="Plewniak F."/>
            <person name="Proux C."/>
            <person name="Ramirez-Bahena M.H."/>
            <person name="Schenowitz C."/>
            <person name="Sismeiro O."/>
            <person name="Vallenet D."/>
            <person name="Santini J.M."/>
            <person name="Bertin P.N."/>
        </authorList>
    </citation>
    <scope>NUCLEOTIDE SEQUENCE [LARGE SCALE GENOMIC DNA]</scope>
    <source>
        <strain evidence="1 2">NT-26</strain>
    </source>
</reference>
<dbReference type="EMBL" id="FO082820">
    <property type="protein sequence ID" value="CCF21830.1"/>
    <property type="molecule type" value="Genomic_DNA"/>
</dbReference>
<accession>L0NL83</accession>
<evidence type="ECO:0000313" key="1">
    <source>
        <dbReference type="EMBL" id="CCF21830.1"/>
    </source>
</evidence>
<sequence length="37" mass="4410">MCYKKRVFVVAKQLKLMRVLFENNRILSAILPEFVVL</sequence>